<evidence type="ECO:0000256" key="4">
    <source>
        <dbReference type="ARBA" id="ARBA00022989"/>
    </source>
</evidence>
<feature type="region of interest" description="Disordered" evidence="6">
    <location>
        <begin position="1"/>
        <end position="22"/>
    </location>
</feature>
<dbReference type="SUPFAM" id="SSF103473">
    <property type="entry name" value="MFS general substrate transporter"/>
    <property type="match status" value="1"/>
</dbReference>
<gene>
    <name evidence="9" type="ORF">GCM10011492_31700</name>
</gene>
<dbReference type="InterPro" id="IPR011701">
    <property type="entry name" value="MFS"/>
</dbReference>
<dbReference type="GO" id="GO:0005886">
    <property type="term" value="C:plasma membrane"/>
    <property type="evidence" value="ECO:0007669"/>
    <property type="project" value="UniProtKB-SubCell"/>
</dbReference>
<evidence type="ECO:0000259" key="8">
    <source>
        <dbReference type="PROSITE" id="PS50850"/>
    </source>
</evidence>
<keyword evidence="2" id="KW-1003">Cell membrane</keyword>
<protein>
    <submittedName>
        <fullName evidence="9">MFS transporter</fullName>
    </submittedName>
</protein>
<evidence type="ECO:0000256" key="2">
    <source>
        <dbReference type="ARBA" id="ARBA00022475"/>
    </source>
</evidence>
<keyword evidence="10" id="KW-1185">Reference proteome</keyword>
<dbReference type="AlphaFoldDB" id="A0A916TBU6"/>
<dbReference type="PANTHER" id="PTHR23513">
    <property type="entry name" value="INTEGRAL MEMBRANE EFFLUX PROTEIN-RELATED"/>
    <property type="match status" value="1"/>
</dbReference>
<keyword evidence="5 7" id="KW-0472">Membrane</keyword>
<feature type="transmembrane region" description="Helical" evidence="7">
    <location>
        <begin position="63"/>
        <end position="85"/>
    </location>
</feature>
<dbReference type="Proteomes" id="UP000636793">
    <property type="component" value="Unassembled WGS sequence"/>
</dbReference>
<comment type="caution">
    <text evidence="9">The sequence shown here is derived from an EMBL/GenBank/DDBJ whole genome shotgun (WGS) entry which is preliminary data.</text>
</comment>
<dbReference type="EMBL" id="BMHI01000005">
    <property type="protein sequence ID" value="GGB38602.1"/>
    <property type="molecule type" value="Genomic_DNA"/>
</dbReference>
<dbReference type="RefSeq" id="WP_188838022.1">
    <property type="nucleotide sequence ID" value="NZ_BMHI01000005.1"/>
</dbReference>
<dbReference type="CDD" id="cd06173">
    <property type="entry name" value="MFS_MefA_like"/>
    <property type="match status" value="1"/>
</dbReference>
<feature type="transmembrane region" description="Helical" evidence="7">
    <location>
        <begin position="392"/>
        <end position="410"/>
    </location>
</feature>
<feature type="transmembrane region" description="Helical" evidence="7">
    <location>
        <begin position="97"/>
        <end position="116"/>
    </location>
</feature>
<evidence type="ECO:0000313" key="9">
    <source>
        <dbReference type="EMBL" id="GGB38602.1"/>
    </source>
</evidence>
<reference evidence="9" key="1">
    <citation type="journal article" date="2014" name="Int. J. Syst. Evol. Microbiol.">
        <title>Complete genome sequence of Corynebacterium casei LMG S-19264T (=DSM 44701T), isolated from a smear-ripened cheese.</title>
        <authorList>
            <consortium name="US DOE Joint Genome Institute (JGI-PGF)"/>
            <person name="Walter F."/>
            <person name="Albersmeier A."/>
            <person name="Kalinowski J."/>
            <person name="Ruckert C."/>
        </authorList>
    </citation>
    <scope>NUCLEOTIDE SEQUENCE</scope>
    <source>
        <strain evidence="9">CGMCC 1.15085</strain>
    </source>
</reference>
<evidence type="ECO:0000256" key="1">
    <source>
        <dbReference type="ARBA" id="ARBA00004651"/>
    </source>
</evidence>
<proteinExistence type="predicted"/>
<keyword evidence="3 7" id="KW-0812">Transmembrane</keyword>
<name>A0A916TBU6_9MICO</name>
<dbReference type="InterPro" id="IPR020846">
    <property type="entry name" value="MFS_dom"/>
</dbReference>
<feature type="transmembrane region" description="Helical" evidence="7">
    <location>
        <begin position="30"/>
        <end position="51"/>
    </location>
</feature>
<feature type="transmembrane region" description="Helical" evidence="7">
    <location>
        <begin position="302"/>
        <end position="321"/>
    </location>
</feature>
<feature type="transmembrane region" description="Helical" evidence="7">
    <location>
        <begin position="187"/>
        <end position="206"/>
    </location>
</feature>
<dbReference type="GO" id="GO:0022857">
    <property type="term" value="F:transmembrane transporter activity"/>
    <property type="evidence" value="ECO:0007669"/>
    <property type="project" value="InterPro"/>
</dbReference>
<evidence type="ECO:0000256" key="5">
    <source>
        <dbReference type="ARBA" id="ARBA00023136"/>
    </source>
</evidence>
<feature type="transmembrane region" description="Helical" evidence="7">
    <location>
        <begin position="241"/>
        <end position="263"/>
    </location>
</feature>
<evidence type="ECO:0000256" key="3">
    <source>
        <dbReference type="ARBA" id="ARBA00022692"/>
    </source>
</evidence>
<comment type="subcellular location">
    <subcellularLocation>
        <location evidence="1">Cell membrane</location>
        <topology evidence="1">Multi-pass membrane protein</topology>
    </subcellularLocation>
</comment>
<evidence type="ECO:0000256" key="6">
    <source>
        <dbReference type="SAM" id="MobiDB-lite"/>
    </source>
</evidence>
<dbReference type="Gene3D" id="1.20.1250.20">
    <property type="entry name" value="MFS general substrate transporter like domains"/>
    <property type="match status" value="1"/>
</dbReference>
<dbReference type="PROSITE" id="PS50850">
    <property type="entry name" value="MFS"/>
    <property type="match status" value="1"/>
</dbReference>
<sequence>MTVHERGRATVGTDDAGRSALPPLRHNRDYAYLIAGGAVSSLGSRMSNIAFPLITLAATGSPFAVGLVAGTATMALVLIGIPAGALVDRWDRRRTMIAAASLGGIAYLSVALAAFADRVTVPHLMLAAACGGIANSFYTPAEQVAVRNVVRRDDIPRAAVNNQVRSATAGLAGPPIGGFLFGITRGLPMAADAITYAIAIFCALRVRTTLPGKARSDREALLPSIRTGLSFLFQHQLLRTITLLSTVLNFAGTGLVVSVTITMQQRGTAPAWIGAVSSSMAVSMLVASLLSGRILAHLSVGLLMFLTPIVGAVAFAGMAFVHAPLLLMLLMACATFLLAPCNAAVVSVLTSRTPEDRLGRVMSADNVLSLVLTALAPATMGFLIGAAGGERAMVGFAALLVVSGVLVLPFPRLMRMSAVTGRDDTASEAA</sequence>
<feature type="transmembrane region" description="Helical" evidence="7">
    <location>
        <begin position="327"/>
        <end position="346"/>
    </location>
</feature>
<evidence type="ECO:0000256" key="7">
    <source>
        <dbReference type="SAM" id="Phobius"/>
    </source>
</evidence>
<organism evidence="9 10">
    <name type="scientific">Flexivirga endophytica</name>
    <dbReference type="NCBI Taxonomy" id="1849103"/>
    <lineage>
        <taxon>Bacteria</taxon>
        <taxon>Bacillati</taxon>
        <taxon>Actinomycetota</taxon>
        <taxon>Actinomycetes</taxon>
        <taxon>Micrococcales</taxon>
        <taxon>Dermacoccaceae</taxon>
        <taxon>Flexivirga</taxon>
    </lineage>
</organism>
<keyword evidence="4 7" id="KW-1133">Transmembrane helix</keyword>
<dbReference type="PANTHER" id="PTHR23513:SF6">
    <property type="entry name" value="MAJOR FACILITATOR SUPERFAMILY ASSOCIATED DOMAIN-CONTAINING PROTEIN"/>
    <property type="match status" value="1"/>
</dbReference>
<dbReference type="Pfam" id="PF07690">
    <property type="entry name" value="MFS_1"/>
    <property type="match status" value="1"/>
</dbReference>
<accession>A0A916TBU6</accession>
<feature type="transmembrane region" description="Helical" evidence="7">
    <location>
        <begin position="367"/>
        <end position="386"/>
    </location>
</feature>
<reference evidence="9" key="2">
    <citation type="submission" date="2020-09" db="EMBL/GenBank/DDBJ databases">
        <authorList>
            <person name="Sun Q."/>
            <person name="Zhou Y."/>
        </authorList>
    </citation>
    <scope>NUCLEOTIDE SEQUENCE</scope>
    <source>
        <strain evidence="9">CGMCC 1.15085</strain>
    </source>
</reference>
<feature type="domain" description="Major facilitator superfamily (MFS) profile" evidence="8">
    <location>
        <begin position="29"/>
        <end position="415"/>
    </location>
</feature>
<evidence type="ECO:0000313" key="10">
    <source>
        <dbReference type="Proteomes" id="UP000636793"/>
    </source>
</evidence>
<feature type="transmembrane region" description="Helical" evidence="7">
    <location>
        <begin position="269"/>
        <end position="290"/>
    </location>
</feature>
<dbReference type="InterPro" id="IPR036259">
    <property type="entry name" value="MFS_trans_sf"/>
</dbReference>